<dbReference type="KEGG" id="ade:Adeh_0173"/>
<evidence type="ECO:0000313" key="2">
    <source>
        <dbReference type="Proteomes" id="UP000001935"/>
    </source>
</evidence>
<evidence type="ECO:0008006" key="3">
    <source>
        <dbReference type="Google" id="ProtNLM"/>
    </source>
</evidence>
<dbReference type="PROSITE" id="PS51257">
    <property type="entry name" value="PROKAR_LIPOPROTEIN"/>
    <property type="match status" value="1"/>
</dbReference>
<dbReference type="HOGENOM" id="CLU_1514851_0_0_7"/>
<protein>
    <recommendedName>
        <fullName evidence="3">Lipoprotein</fullName>
    </recommendedName>
</protein>
<dbReference type="OrthoDB" id="9884646at2"/>
<proteinExistence type="predicted"/>
<dbReference type="Proteomes" id="UP000001935">
    <property type="component" value="Chromosome"/>
</dbReference>
<reference evidence="1 2" key="1">
    <citation type="submission" date="2006-01" db="EMBL/GenBank/DDBJ databases">
        <title>Complete sequence of Anaeromyxobacter dehalogenans 2CP-C.</title>
        <authorList>
            <consortium name="US DOE Joint Genome Institute"/>
            <person name="Copeland A."/>
            <person name="Lucas S."/>
            <person name="Lapidus A."/>
            <person name="Barry K."/>
            <person name="Detter J.C."/>
            <person name="Glavina T."/>
            <person name="Hammon N."/>
            <person name="Israni S."/>
            <person name="Pitluck S."/>
            <person name="Brettin T."/>
            <person name="Bruce D."/>
            <person name="Han C."/>
            <person name="Tapia R."/>
            <person name="Gilna P."/>
            <person name="Kiss H."/>
            <person name="Schmutz J."/>
            <person name="Larimer F."/>
            <person name="Land M."/>
            <person name="Kyrpides N."/>
            <person name="Anderson I."/>
            <person name="Sanford R.A."/>
            <person name="Ritalahti K.M."/>
            <person name="Thomas H.S."/>
            <person name="Kirby J.R."/>
            <person name="Zhulin I.B."/>
            <person name="Loeffler F.E."/>
            <person name="Richardson P."/>
        </authorList>
    </citation>
    <scope>NUCLEOTIDE SEQUENCE [LARGE SCALE GENOMIC DNA]</scope>
    <source>
        <strain evidence="1 2">2CP-C</strain>
    </source>
</reference>
<name>Q2IMC2_ANADE</name>
<gene>
    <name evidence="1" type="ordered locus">Adeh_0173</name>
</gene>
<dbReference type="EMBL" id="CP000251">
    <property type="protein sequence ID" value="ABC79950.1"/>
    <property type="molecule type" value="Genomic_DNA"/>
</dbReference>
<sequence length="177" mass="18526">MRRIALAALAVSLASGCASREALWRYREEGTFGDGAPPLHAEPIGEGAEYRLVAASLGEADLSVERSVAAVGDAPVRVDLGRVRLRSASGEELPLVRACLLEAAPRCTAGGASRGFVATLSPGEVVRFRADFGPVDGLGPDRAPNPEVLKLTLSEEGVYVGGRLQPVTVVLERVPAR</sequence>
<accession>Q2IMC2</accession>
<dbReference type="AlphaFoldDB" id="Q2IMC2"/>
<dbReference type="STRING" id="290397.Adeh_0173"/>
<evidence type="ECO:0000313" key="1">
    <source>
        <dbReference type="EMBL" id="ABC79950.1"/>
    </source>
</evidence>
<organism evidence="1 2">
    <name type="scientific">Anaeromyxobacter dehalogenans (strain 2CP-C)</name>
    <dbReference type="NCBI Taxonomy" id="290397"/>
    <lineage>
        <taxon>Bacteria</taxon>
        <taxon>Pseudomonadati</taxon>
        <taxon>Myxococcota</taxon>
        <taxon>Myxococcia</taxon>
        <taxon>Myxococcales</taxon>
        <taxon>Cystobacterineae</taxon>
        <taxon>Anaeromyxobacteraceae</taxon>
        <taxon>Anaeromyxobacter</taxon>
    </lineage>
</organism>
<dbReference type="RefSeq" id="WP_011419233.1">
    <property type="nucleotide sequence ID" value="NC_007760.1"/>
</dbReference>